<evidence type="ECO:0000313" key="2">
    <source>
        <dbReference type="EMBL" id="HGB24766.1"/>
    </source>
</evidence>
<dbReference type="Gene3D" id="1.20.120.1200">
    <property type="entry name" value="NADH-ubiquinone/plastoquinone oxidoreductase chain 6, subunit NuoJ"/>
    <property type="match status" value="1"/>
</dbReference>
<dbReference type="GO" id="GO:0008137">
    <property type="term" value="F:NADH dehydrogenase (ubiquinone) activity"/>
    <property type="evidence" value="ECO:0007669"/>
    <property type="project" value="InterPro"/>
</dbReference>
<proteinExistence type="predicted"/>
<dbReference type="InterPro" id="IPR042106">
    <property type="entry name" value="Nuo/plastoQ_OxRdtase_6_NuoJ"/>
</dbReference>
<evidence type="ECO:0000256" key="1">
    <source>
        <dbReference type="SAM" id="Phobius"/>
    </source>
</evidence>
<keyword evidence="1" id="KW-1133">Transmembrane helix</keyword>
<sequence>MSLLNLFTVYLLLAGAAAVASAALAVRTKEDFYAAVLLGITGLSVAALIGLLGYTFLAVFHVLVYVGATVMFVIFGVVLVGRGAGSERRMALPAAITSLLVVGAVYTLLRQTTVSRVSVDLAEAAVELFEGSATALVFLALTLASLVIAGLSIASGRGGER</sequence>
<dbReference type="Pfam" id="PF00499">
    <property type="entry name" value="Oxidored_q3"/>
    <property type="match status" value="1"/>
</dbReference>
<dbReference type="InterPro" id="IPR001457">
    <property type="entry name" value="NADH_UbQ/plastoQ_OxRdtase_su6"/>
</dbReference>
<feature type="transmembrane region" description="Helical" evidence="1">
    <location>
        <begin position="6"/>
        <end position="25"/>
    </location>
</feature>
<keyword evidence="1" id="KW-0812">Transmembrane</keyword>
<name>A0A7C3WSL1_THEPE</name>
<feature type="transmembrane region" description="Helical" evidence="1">
    <location>
        <begin position="32"/>
        <end position="52"/>
    </location>
</feature>
<gene>
    <name evidence="2" type="ORF">ENV88_01700</name>
</gene>
<dbReference type="EMBL" id="DTIB01000038">
    <property type="protein sequence ID" value="HGB24766.1"/>
    <property type="molecule type" value="Genomic_DNA"/>
</dbReference>
<feature type="transmembrane region" description="Helical" evidence="1">
    <location>
        <begin position="58"/>
        <end position="79"/>
    </location>
</feature>
<reference evidence="2" key="1">
    <citation type="journal article" date="2020" name="mSystems">
        <title>Genome- and Community-Level Interaction Insights into Carbon Utilization and Element Cycling Functions of Hydrothermarchaeota in Hydrothermal Sediment.</title>
        <authorList>
            <person name="Zhou Z."/>
            <person name="Liu Y."/>
            <person name="Xu W."/>
            <person name="Pan J."/>
            <person name="Luo Z.H."/>
            <person name="Li M."/>
        </authorList>
    </citation>
    <scope>NUCLEOTIDE SEQUENCE [LARGE SCALE GENOMIC DNA]</scope>
    <source>
        <strain evidence="2">SpSt-8</strain>
    </source>
</reference>
<keyword evidence="1" id="KW-0472">Membrane</keyword>
<feature type="transmembrane region" description="Helical" evidence="1">
    <location>
        <begin position="129"/>
        <end position="154"/>
    </location>
</feature>
<protein>
    <submittedName>
        <fullName evidence="2">NADH-quinone oxidoreductase subunit J</fullName>
    </submittedName>
</protein>
<organism evidence="2">
    <name type="scientific">Thermofilum pendens</name>
    <dbReference type="NCBI Taxonomy" id="2269"/>
    <lineage>
        <taxon>Archaea</taxon>
        <taxon>Thermoproteota</taxon>
        <taxon>Thermoprotei</taxon>
        <taxon>Thermofilales</taxon>
        <taxon>Thermofilaceae</taxon>
        <taxon>Thermofilum</taxon>
    </lineage>
</organism>
<comment type="caution">
    <text evidence="2">The sequence shown here is derived from an EMBL/GenBank/DDBJ whole genome shotgun (WGS) entry which is preliminary data.</text>
</comment>
<feature type="transmembrane region" description="Helical" evidence="1">
    <location>
        <begin position="91"/>
        <end position="109"/>
    </location>
</feature>
<dbReference type="AlphaFoldDB" id="A0A7C3WSL1"/>
<accession>A0A7C3WSL1</accession>